<evidence type="ECO:0000313" key="3">
    <source>
        <dbReference type="Proteomes" id="UP000184267"/>
    </source>
</evidence>
<sequence length="381" mass="41723">MSTITATLSASSEAVSEYKLILESSLKNHEDIDSITEHFAEALQKPEVKEQAIKDIRNLSKTIKEIKAGFEHIAGTFVGFDSANFQDKENNVLQLGETWRGYYERYTVIVEESFTNATAAAAFMKLYSNALLTDVDQACFGDLQIELQAFVAKLETKAQDALRTQNNFAALATDLRLFESVVEDAIRKAGARVGDDLIAARTRLSSLQNQLAEVSSKMSSMGIACVPSLAVGAVSAGIAIFTLSPVAMFMAVSSVISAAGTGIKYAEAKKEASRLESEIQECNNQIAELMAKEELLNKYRQSLDATKRDIEGLAGKIDTIAGIWQYLKADMLLLKEQLALSVDPDMPITKRFLKKIAATRELYVKLGTLLDMYAKGQVDAE</sequence>
<gene>
    <name evidence="2" type="ORF">TRAPUB_10729</name>
</gene>
<proteinExistence type="predicted"/>
<feature type="coiled-coil region" evidence="1">
    <location>
        <begin position="265"/>
        <end position="316"/>
    </location>
</feature>
<dbReference type="OrthoDB" id="2739860at2759"/>
<keyword evidence="3" id="KW-1185">Reference proteome</keyword>
<accession>A0A1M2VYM3</accession>
<reference evidence="2 3" key="1">
    <citation type="submission" date="2016-10" db="EMBL/GenBank/DDBJ databases">
        <title>Genome sequence of the basidiomycete white-rot fungus Trametes pubescens.</title>
        <authorList>
            <person name="Makela M.R."/>
            <person name="Granchi Z."/>
            <person name="Peng M."/>
            <person name="De Vries R.P."/>
            <person name="Grigoriev I."/>
            <person name="Riley R."/>
            <person name="Hilden K."/>
        </authorList>
    </citation>
    <scope>NUCLEOTIDE SEQUENCE [LARGE SCALE GENOMIC DNA]</scope>
    <source>
        <strain evidence="2 3">FBCC735</strain>
    </source>
</reference>
<keyword evidence="1" id="KW-0175">Coiled coil</keyword>
<protein>
    <submittedName>
        <fullName evidence="2">Uncharacterized protein</fullName>
    </submittedName>
</protein>
<dbReference type="EMBL" id="MNAD01000453">
    <property type="protein sequence ID" value="OJT12701.1"/>
    <property type="molecule type" value="Genomic_DNA"/>
</dbReference>
<dbReference type="Proteomes" id="UP000184267">
    <property type="component" value="Unassembled WGS sequence"/>
</dbReference>
<comment type="caution">
    <text evidence="2">The sequence shown here is derived from an EMBL/GenBank/DDBJ whole genome shotgun (WGS) entry which is preliminary data.</text>
</comment>
<organism evidence="2 3">
    <name type="scientific">Trametes pubescens</name>
    <name type="common">White-rot fungus</name>
    <dbReference type="NCBI Taxonomy" id="154538"/>
    <lineage>
        <taxon>Eukaryota</taxon>
        <taxon>Fungi</taxon>
        <taxon>Dikarya</taxon>
        <taxon>Basidiomycota</taxon>
        <taxon>Agaricomycotina</taxon>
        <taxon>Agaricomycetes</taxon>
        <taxon>Polyporales</taxon>
        <taxon>Polyporaceae</taxon>
        <taxon>Trametes</taxon>
    </lineage>
</organism>
<dbReference type="SUPFAM" id="SSF58100">
    <property type="entry name" value="Bacterial hemolysins"/>
    <property type="match status" value="1"/>
</dbReference>
<evidence type="ECO:0000313" key="2">
    <source>
        <dbReference type="EMBL" id="OJT12701.1"/>
    </source>
</evidence>
<evidence type="ECO:0000256" key="1">
    <source>
        <dbReference type="SAM" id="Coils"/>
    </source>
</evidence>
<dbReference type="Gene3D" id="1.20.1170.10">
    <property type="match status" value="1"/>
</dbReference>
<name>A0A1M2VYM3_TRAPU</name>
<dbReference type="AlphaFoldDB" id="A0A1M2VYM3"/>
<dbReference type="OMA" id="DMYAKGQ"/>